<evidence type="ECO:0008006" key="4">
    <source>
        <dbReference type="Google" id="ProtNLM"/>
    </source>
</evidence>
<evidence type="ECO:0000256" key="1">
    <source>
        <dbReference type="SAM" id="Phobius"/>
    </source>
</evidence>
<evidence type="ECO:0000313" key="3">
    <source>
        <dbReference type="Proteomes" id="UP000572528"/>
    </source>
</evidence>
<dbReference type="Proteomes" id="UP000572528">
    <property type="component" value="Unassembled WGS sequence"/>
</dbReference>
<dbReference type="EMBL" id="JACBXV010000013">
    <property type="protein sequence ID" value="NYS68321.1"/>
    <property type="molecule type" value="Genomic_DNA"/>
</dbReference>
<proteinExistence type="predicted"/>
<keyword evidence="1" id="KW-1133">Transmembrane helix</keyword>
<organism evidence="2 3">
    <name type="scientific">Actinomyces bowdenii</name>
    <dbReference type="NCBI Taxonomy" id="131109"/>
    <lineage>
        <taxon>Bacteria</taxon>
        <taxon>Bacillati</taxon>
        <taxon>Actinomycetota</taxon>
        <taxon>Actinomycetes</taxon>
        <taxon>Actinomycetales</taxon>
        <taxon>Actinomycetaceae</taxon>
        <taxon>Actinomyces</taxon>
    </lineage>
</organism>
<keyword evidence="1" id="KW-0472">Membrane</keyword>
<dbReference type="AlphaFoldDB" id="A0A853EJV4"/>
<comment type="caution">
    <text evidence="2">The sequence shown here is derived from an EMBL/GenBank/DDBJ whole genome shotgun (WGS) entry which is preliminary data.</text>
</comment>
<feature type="transmembrane region" description="Helical" evidence="1">
    <location>
        <begin position="154"/>
        <end position="174"/>
    </location>
</feature>
<reference evidence="2 3" key="1">
    <citation type="submission" date="2020-07" db="EMBL/GenBank/DDBJ databases">
        <title>MOT database genomes.</title>
        <authorList>
            <person name="Joseph S."/>
            <person name="Aduse-Opoku J."/>
            <person name="Hashim A."/>
            <person name="Wade W."/>
            <person name="Curtis M."/>
        </authorList>
    </citation>
    <scope>NUCLEOTIDE SEQUENCE [LARGE SCALE GENOMIC DNA]</scope>
    <source>
        <strain evidence="2 3">WMus004</strain>
    </source>
</reference>
<accession>A0A853EJV4</accession>
<evidence type="ECO:0000313" key="2">
    <source>
        <dbReference type="EMBL" id="NYS68321.1"/>
    </source>
</evidence>
<gene>
    <name evidence="2" type="ORF">HZZ05_02055</name>
</gene>
<feature type="transmembrane region" description="Helical" evidence="1">
    <location>
        <begin position="56"/>
        <end position="77"/>
    </location>
</feature>
<dbReference type="RefSeq" id="WP_179899663.1">
    <property type="nucleotide sequence ID" value="NZ_JACBXV010000013.1"/>
</dbReference>
<sequence>MPQNDEHNPGQGLPPEARAGAPVPGRAVGGYGWPARPVLQLGEIWRWAWSQIKDQPLVLAGLPLWLVPSAILFPSLFSLLESVEGGLNGLLVLLIVLAFVSALLLSVTGLNHACLVIAQGRRLHVKDFFVIPHAPSAFTAMLITTVLVMLGNAFFIVAGLAIMYFFAFAAMIAADRGGSPFAAIRRSCSLVSRSNEFMSVFCITVLLYMAGTLTLVGWIILGPVQVLMLARSYVMLAEQPGALPHPGAGAYGGHGYPGPSGQGYPAGQGYPTSQGY</sequence>
<keyword evidence="1" id="KW-0812">Transmembrane</keyword>
<protein>
    <recommendedName>
        <fullName evidence="4">DUF975 family protein</fullName>
    </recommendedName>
</protein>
<feature type="transmembrane region" description="Helical" evidence="1">
    <location>
        <begin position="195"/>
        <end position="221"/>
    </location>
</feature>
<feature type="transmembrane region" description="Helical" evidence="1">
    <location>
        <begin position="89"/>
        <end position="116"/>
    </location>
</feature>
<name>A0A853EJV4_9ACTO</name>
<feature type="transmembrane region" description="Helical" evidence="1">
    <location>
        <begin position="128"/>
        <end position="148"/>
    </location>
</feature>